<proteinExistence type="predicted"/>
<dbReference type="RefSeq" id="WP_201430198.1">
    <property type="nucleotide sequence ID" value="NZ_JAEQBW010000002.1"/>
</dbReference>
<sequence length="316" mass="35516">MKKVLIIIFLFVLAQDVFSQSFYSRRINRNWVATGGVGYARALGDLTNPGSYFDSKLNFEGGIQYRASDRVNIRTNLLFFQLSGSDDDIDPEQNTRSRGLSFVSNNVELSVGTSISLFPHMARYRQRKMINPYAFAGIGVLFFDPRAEIPDSINVPGTGSVALENAGKMVSLAKYNTERPNDYSQFAFVIPVGVGVKVKVADFLDVSAEVSNRITFTDYLDDVSGRNYADPELFDFTKQEDREAYGLSNPTGTTSNIRGNPDSNDYYMIVTLKAEFYLQGDLFDKLFGIGGKRFKTQSRRRSGLFNFNNGPRRRMP</sequence>
<evidence type="ECO:0000313" key="2">
    <source>
        <dbReference type="Proteomes" id="UP000611723"/>
    </source>
</evidence>
<reference evidence="1" key="1">
    <citation type="submission" date="2021-01" db="EMBL/GenBank/DDBJ databases">
        <title>Marivirga aurantiaca sp. nov., isolated from intertidal surface sediments.</title>
        <authorList>
            <person name="Zhang M."/>
        </authorList>
    </citation>
    <scope>NUCLEOTIDE SEQUENCE</scope>
    <source>
        <strain evidence="1">S37H4</strain>
    </source>
</reference>
<keyword evidence="2" id="KW-1185">Reference proteome</keyword>
<evidence type="ECO:0000313" key="1">
    <source>
        <dbReference type="EMBL" id="MBK6264506.1"/>
    </source>
</evidence>
<protein>
    <submittedName>
        <fullName evidence="1">Outer membrane beta-barrel protein</fullName>
    </submittedName>
</protein>
<accession>A0A935C6L2</accession>
<gene>
    <name evidence="1" type="ORF">JKA74_05605</name>
</gene>
<dbReference type="AlphaFoldDB" id="A0A935C6L2"/>
<organism evidence="1 2">
    <name type="scientific">Marivirga aurantiaca</name>
    <dbReference type="NCBI Taxonomy" id="2802615"/>
    <lineage>
        <taxon>Bacteria</taxon>
        <taxon>Pseudomonadati</taxon>
        <taxon>Bacteroidota</taxon>
        <taxon>Cytophagia</taxon>
        <taxon>Cytophagales</taxon>
        <taxon>Marivirgaceae</taxon>
        <taxon>Marivirga</taxon>
    </lineage>
</organism>
<dbReference type="Proteomes" id="UP000611723">
    <property type="component" value="Unassembled WGS sequence"/>
</dbReference>
<comment type="caution">
    <text evidence="1">The sequence shown here is derived from an EMBL/GenBank/DDBJ whole genome shotgun (WGS) entry which is preliminary data.</text>
</comment>
<name>A0A935C6L2_9BACT</name>
<dbReference type="EMBL" id="JAEQBW010000002">
    <property type="protein sequence ID" value="MBK6264506.1"/>
    <property type="molecule type" value="Genomic_DNA"/>
</dbReference>